<dbReference type="InterPro" id="IPR007630">
    <property type="entry name" value="RNA_pol_sigma70_r4"/>
</dbReference>
<dbReference type="InterPro" id="IPR013324">
    <property type="entry name" value="RNA_pol_sigma_r3/r4-like"/>
</dbReference>
<dbReference type="GO" id="GO:0006352">
    <property type="term" value="P:DNA-templated transcription initiation"/>
    <property type="evidence" value="ECO:0007669"/>
    <property type="project" value="UniProtKB-UniRule"/>
</dbReference>
<dbReference type="PIRSF" id="PIRSF000770">
    <property type="entry name" value="RNA_pol_sigma-SigE/K"/>
    <property type="match status" value="1"/>
</dbReference>
<keyword evidence="5" id="KW-0731">Sigma factor</keyword>
<keyword evidence="4" id="KW-0346">Stress response</keyword>
<dbReference type="InterPro" id="IPR012759">
    <property type="entry name" value="RNA_pol_sigma_RpoH_proteobac"/>
</dbReference>
<dbReference type="PRINTS" id="PR00046">
    <property type="entry name" value="SIGMA70FCT"/>
</dbReference>
<dbReference type="CDD" id="cd06171">
    <property type="entry name" value="Sigma70_r4"/>
    <property type="match status" value="1"/>
</dbReference>
<evidence type="ECO:0000259" key="10">
    <source>
        <dbReference type="PROSITE" id="PS00716"/>
    </source>
</evidence>
<reference evidence="11 12" key="1">
    <citation type="journal article" date="2021" name="Microorganisms">
        <title>Acidisoma silvae sp. nov. and Acidisomacellulosilytica sp. nov., Two Acidophilic Bacteria Isolated from Decaying Wood, Hydrolyzing Cellulose and Producing Poly-3-hydroxybutyrate.</title>
        <authorList>
            <person name="Mieszkin S."/>
            <person name="Pouder E."/>
            <person name="Uroz S."/>
            <person name="Simon-Colin C."/>
            <person name="Alain K."/>
        </authorList>
    </citation>
    <scope>NUCLEOTIDE SEQUENCE [LARGE SCALE GENOMIC DNA]</scope>
    <source>
        <strain evidence="11 12">HW T5.17</strain>
    </source>
</reference>
<keyword evidence="7" id="KW-0804">Transcription</keyword>
<evidence type="ECO:0000256" key="7">
    <source>
        <dbReference type="ARBA" id="ARBA00023163"/>
    </source>
</evidence>
<evidence type="ECO:0000313" key="12">
    <source>
        <dbReference type="Proteomes" id="UP000721844"/>
    </source>
</evidence>
<evidence type="ECO:0000313" key="11">
    <source>
        <dbReference type="EMBL" id="MCB8883669.1"/>
    </source>
</evidence>
<dbReference type="PANTHER" id="PTHR30376:SF3">
    <property type="entry name" value="RNA POLYMERASE SIGMA FACTOR RPOH"/>
    <property type="match status" value="1"/>
</dbReference>
<dbReference type="InterPro" id="IPR013325">
    <property type="entry name" value="RNA_pol_sigma_r2"/>
</dbReference>
<dbReference type="SUPFAM" id="SSF88946">
    <property type="entry name" value="Sigma2 domain of RNA polymerase sigma factors"/>
    <property type="match status" value="1"/>
</dbReference>
<evidence type="ECO:0000256" key="4">
    <source>
        <dbReference type="ARBA" id="ARBA00023016"/>
    </source>
</evidence>
<feature type="coiled-coil region" evidence="9">
    <location>
        <begin position="211"/>
        <end position="268"/>
    </location>
</feature>
<dbReference type="SUPFAM" id="SSF88659">
    <property type="entry name" value="Sigma3 and sigma4 domains of RNA polymerase sigma factors"/>
    <property type="match status" value="1"/>
</dbReference>
<sequence>MLKFAPEDNLSRYLQDIRKYPMLTAEDELKFSKAWRDNADHDAAHKLVTSHLRLVAKMAMGYRGYGMPIGELISEGNVGMMQAVKRFDPDKGFRLSTYAMWWIRAAIQEHILHNWSLVKMGTTSAQKKLFFNLRRLKGQMQAIEDGDLRAEHVSEIARVLDVPEQDVVNMNRRLSASDNSLNAPVRSDSEGEWQDWLVDDSDSQEEILGDREELTDRKTLLANAMKVLNDRERHILIERRLKDDATTLEDLSQRYRISRERVRQIEVRAFEKLQTSMKTQIADRRQQIKQHPGAGSLAN</sequence>
<feature type="domain" description="RNA polymerase sigma-70" evidence="10">
    <location>
        <begin position="247"/>
        <end position="273"/>
    </location>
</feature>
<dbReference type="InterPro" id="IPR007627">
    <property type="entry name" value="RNA_pol_sigma70_r2"/>
</dbReference>
<dbReference type="AlphaFoldDB" id="A0A963Z6B5"/>
<dbReference type="Proteomes" id="UP000721844">
    <property type="component" value="Unassembled WGS sequence"/>
</dbReference>
<comment type="similarity">
    <text evidence="1">Belongs to the sigma-70 factor family.</text>
</comment>
<evidence type="ECO:0000256" key="5">
    <source>
        <dbReference type="ARBA" id="ARBA00023082"/>
    </source>
</evidence>
<keyword evidence="12" id="KW-1185">Reference proteome</keyword>
<dbReference type="NCBIfam" id="TIGR02937">
    <property type="entry name" value="sigma70-ECF"/>
    <property type="match status" value="1"/>
</dbReference>
<dbReference type="Pfam" id="PF04542">
    <property type="entry name" value="Sigma70_r2"/>
    <property type="match status" value="1"/>
</dbReference>
<evidence type="ECO:0000256" key="8">
    <source>
        <dbReference type="NCBIfam" id="TIGR02392"/>
    </source>
</evidence>
<gene>
    <name evidence="11" type="primary">rpoH</name>
    <name evidence="11" type="ORF">ACELLULO517_25695</name>
</gene>
<dbReference type="InterPro" id="IPR014284">
    <property type="entry name" value="RNA_pol_sigma-70_dom"/>
</dbReference>
<dbReference type="EMBL" id="JAESVA010000015">
    <property type="protein sequence ID" value="MCB8883669.1"/>
    <property type="molecule type" value="Genomic_DNA"/>
</dbReference>
<dbReference type="InterPro" id="IPR000943">
    <property type="entry name" value="RNA_pol_sigma70"/>
</dbReference>
<keyword evidence="2" id="KW-0963">Cytoplasm</keyword>
<comment type="caution">
    <text evidence="11">The sequence shown here is derived from an EMBL/GenBank/DDBJ whole genome shotgun (WGS) entry which is preliminary data.</text>
</comment>
<dbReference type="GO" id="GO:0003677">
    <property type="term" value="F:DNA binding"/>
    <property type="evidence" value="ECO:0007669"/>
    <property type="project" value="UniProtKB-KW"/>
</dbReference>
<evidence type="ECO:0000256" key="9">
    <source>
        <dbReference type="SAM" id="Coils"/>
    </source>
</evidence>
<evidence type="ECO:0000256" key="1">
    <source>
        <dbReference type="ARBA" id="ARBA00007788"/>
    </source>
</evidence>
<organism evidence="11 12">
    <name type="scientific">Acidisoma cellulosilyticum</name>
    <dbReference type="NCBI Taxonomy" id="2802395"/>
    <lineage>
        <taxon>Bacteria</taxon>
        <taxon>Pseudomonadati</taxon>
        <taxon>Pseudomonadota</taxon>
        <taxon>Alphaproteobacteria</taxon>
        <taxon>Acetobacterales</taxon>
        <taxon>Acidocellaceae</taxon>
        <taxon>Acidisoma</taxon>
    </lineage>
</organism>
<proteinExistence type="inferred from homology"/>
<evidence type="ECO:0000256" key="6">
    <source>
        <dbReference type="ARBA" id="ARBA00023125"/>
    </source>
</evidence>
<dbReference type="InterPro" id="IPR050813">
    <property type="entry name" value="Sigma-70_Factor"/>
</dbReference>
<dbReference type="Pfam" id="PF00140">
    <property type="entry name" value="Sigma70_r1_2"/>
    <property type="match status" value="1"/>
</dbReference>
<dbReference type="PANTHER" id="PTHR30376">
    <property type="entry name" value="SIGMA FACTOR RPOH HEAT SHOCK RELATED"/>
    <property type="match status" value="1"/>
</dbReference>
<name>A0A963Z6B5_9PROT</name>
<dbReference type="NCBIfam" id="NF005143">
    <property type="entry name" value="PRK06596.1"/>
    <property type="match status" value="1"/>
</dbReference>
<keyword evidence="6" id="KW-0238">DNA-binding</keyword>
<evidence type="ECO:0000256" key="2">
    <source>
        <dbReference type="ARBA" id="ARBA00022490"/>
    </source>
</evidence>
<evidence type="ECO:0000256" key="3">
    <source>
        <dbReference type="ARBA" id="ARBA00023015"/>
    </source>
</evidence>
<dbReference type="PROSITE" id="PS00716">
    <property type="entry name" value="SIGMA70_2"/>
    <property type="match status" value="1"/>
</dbReference>
<dbReference type="GO" id="GO:0016987">
    <property type="term" value="F:sigma factor activity"/>
    <property type="evidence" value="ECO:0007669"/>
    <property type="project" value="UniProtKB-UniRule"/>
</dbReference>
<keyword evidence="3" id="KW-0805">Transcription regulation</keyword>
<keyword evidence="9" id="KW-0175">Coiled coil</keyword>
<dbReference type="Gene3D" id="1.20.120.1810">
    <property type="match status" value="1"/>
</dbReference>
<accession>A0A963Z6B5</accession>
<dbReference type="Pfam" id="PF04545">
    <property type="entry name" value="Sigma70_r4"/>
    <property type="match status" value="1"/>
</dbReference>
<protein>
    <recommendedName>
        <fullName evidence="8">RNA polymerase sigma factor RpoH</fullName>
    </recommendedName>
</protein>
<dbReference type="NCBIfam" id="TIGR02392">
    <property type="entry name" value="rpoH_proteo"/>
    <property type="match status" value="1"/>
</dbReference>
<dbReference type="Gene3D" id="1.20.140.160">
    <property type="match status" value="1"/>
</dbReference>
<dbReference type="InterPro" id="IPR009042">
    <property type="entry name" value="RNA_pol_sigma70_r1_2"/>
</dbReference>